<organism evidence="3 4">
    <name type="scientific">Candidatus Uhrbacteria bacterium GW2011_GWC2_41_11</name>
    <dbReference type="NCBI Taxonomy" id="1618985"/>
    <lineage>
        <taxon>Bacteria</taxon>
        <taxon>Candidatus Uhriibacteriota</taxon>
    </lineage>
</organism>
<accession>A0A0G0UD70</accession>
<dbReference type="InterPro" id="IPR050190">
    <property type="entry name" value="UPF0213_domain"/>
</dbReference>
<comment type="caution">
    <text evidence="3">The sequence shown here is derived from an EMBL/GenBank/DDBJ whole genome shotgun (WGS) entry which is preliminary data.</text>
</comment>
<evidence type="ECO:0000256" key="1">
    <source>
        <dbReference type="ARBA" id="ARBA00007435"/>
    </source>
</evidence>
<dbReference type="PANTHER" id="PTHR34477:SF1">
    <property type="entry name" value="UPF0213 PROTEIN YHBQ"/>
    <property type="match status" value="1"/>
</dbReference>
<dbReference type="Gene3D" id="3.40.1440.10">
    <property type="entry name" value="GIY-YIG endonuclease"/>
    <property type="match status" value="1"/>
</dbReference>
<comment type="similarity">
    <text evidence="1">Belongs to the UPF0213 family.</text>
</comment>
<dbReference type="EMBL" id="LCAH01000007">
    <property type="protein sequence ID" value="KKR86903.1"/>
    <property type="molecule type" value="Genomic_DNA"/>
</dbReference>
<proteinExistence type="inferred from homology"/>
<feature type="domain" description="GIY-YIG" evidence="2">
    <location>
        <begin position="1"/>
        <end position="74"/>
    </location>
</feature>
<evidence type="ECO:0000313" key="4">
    <source>
        <dbReference type="Proteomes" id="UP000034616"/>
    </source>
</evidence>
<evidence type="ECO:0000313" key="3">
    <source>
        <dbReference type="EMBL" id="KKR86903.1"/>
    </source>
</evidence>
<dbReference type="Pfam" id="PF01541">
    <property type="entry name" value="GIY-YIG"/>
    <property type="match status" value="1"/>
</dbReference>
<dbReference type="SUPFAM" id="SSF82771">
    <property type="entry name" value="GIY-YIG endonuclease"/>
    <property type="match status" value="1"/>
</dbReference>
<dbReference type="PANTHER" id="PTHR34477">
    <property type="entry name" value="UPF0213 PROTEIN YHBQ"/>
    <property type="match status" value="1"/>
</dbReference>
<dbReference type="Proteomes" id="UP000034616">
    <property type="component" value="Unassembled WGS sequence"/>
</dbReference>
<name>A0A0G0UD70_9BACT</name>
<protein>
    <submittedName>
        <fullName evidence="3">GIY-YIG nuclease superfamily protein</fullName>
    </submittedName>
</protein>
<dbReference type="InterPro" id="IPR000305">
    <property type="entry name" value="GIY-YIG_endonuc"/>
</dbReference>
<evidence type="ECO:0000259" key="2">
    <source>
        <dbReference type="PROSITE" id="PS50164"/>
    </source>
</evidence>
<dbReference type="PROSITE" id="PS50164">
    <property type="entry name" value="GIY_YIG"/>
    <property type="match status" value="1"/>
</dbReference>
<dbReference type="AlphaFoldDB" id="A0A0G0UD70"/>
<dbReference type="InterPro" id="IPR035901">
    <property type="entry name" value="GIY-YIG_endonuc_sf"/>
</dbReference>
<reference evidence="3 4" key="1">
    <citation type="journal article" date="2015" name="Nature">
        <title>rRNA introns, odd ribosomes, and small enigmatic genomes across a large radiation of phyla.</title>
        <authorList>
            <person name="Brown C.T."/>
            <person name="Hug L.A."/>
            <person name="Thomas B.C."/>
            <person name="Sharon I."/>
            <person name="Castelle C.J."/>
            <person name="Singh A."/>
            <person name="Wilkins M.J."/>
            <person name="Williams K.H."/>
            <person name="Banfield J.F."/>
        </authorList>
    </citation>
    <scope>NUCLEOTIDE SEQUENCE [LARGE SCALE GENOMIC DNA]</scope>
</reference>
<sequence length="85" mass="10281">MFYVYVLWCADKKFYIGYTEDLKKRIVLHKKGLVISTHPRLPVRLIFYEVYLNKYDALRREIYLKTSKGKTTLKSMLREFLSNLL</sequence>
<gene>
    <name evidence="3" type="ORF">UU35_C0007G0049</name>
</gene>